<gene>
    <name evidence="1" type="ORF">BJ138DRAFT_811116</name>
</gene>
<reference evidence="1" key="1">
    <citation type="journal article" date="2021" name="New Phytol.">
        <title>Evolutionary innovations through gain and loss of genes in the ectomycorrhizal Boletales.</title>
        <authorList>
            <person name="Wu G."/>
            <person name="Miyauchi S."/>
            <person name="Morin E."/>
            <person name="Kuo A."/>
            <person name="Drula E."/>
            <person name="Varga T."/>
            <person name="Kohler A."/>
            <person name="Feng B."/>
            <person name="Cao Y."/>
            <person name="Lipzen A."/>
            <person name="Daum C."/>
            <person name="Hundley H."/>
            <person name="Pangilinan J."/>
            <person name="Johnson J."/>
            <person name="Barry K."/>
            <person name="LaButti K."/>
            <person name="Ng V."/>
            <person name="Ahrendt S."/>
            <person name="Min B."/>
            <person name="Choi I.G."/>
            <person name="Park H."/>
            <person name="Plett J.M."/>
            <person name="Magnuson J."/>
            <person name="Spatafora J.W."/>
            <person name="Nagy L.G."/>
            <person name="Henrissat B."/>
            <person name="Grigoriev I.V."/>
            <person name="Yang Z.L."/>
            <person name="Xu J."/>
            <person name="Martin F.M."/>
        </authorList>
    </citation>
    <scope>NUCLEOTIDE SEQUENCE</scope>
    <source>
        <strain evidence="1">ATCC 28755</strain>
    </source>
</reference>
<dbReference type="EMBL" id="MU268261">
    <property type="protein sequence ID" value="KAH7905146.1"/>
    <property type="molecule type" value="Genomic_DNA"/>
</dbReference>
<organism evidence="1 2">
    <name type="scientific">Hygrophoropsis aurantiaca</name>
    <dbReference type="NCBI Taxonomy" id="72124"/>
    <lineage>
        <taxon>Eukaryota</taxon>
        <taxon>Fungi</taxon>
        <taxon>Dikarya</taxon>
        <taxon>Basidiomycota</taxon>
        <taxon>Agaricomycotina</taxon>
        <taxon>Agaricomycetes</taxon>
        <taxon>Agaricomycetidae</taxon>
        <taxon>Boletales</taxon>
        <taxon>Coniophorineae</taxon>
        <taxon>Hygrophoropsidaceae</taxon>
        <taxon>Hygrophoropsis</taxon>
    </lineage>
</organism>
<evidence type="ECO:0000313" key="2">
    <source>
        <dbReference type="Proteomes" id="UP000790377"/>
    </source>
</evidence>
<sequence>MNSFCFMLLTNQYKNPQSFAVEKLLRVLLQQIASVGDCPLQRHWAAALLSPIGAFLERGGIYPHFGTCGSGECSCDIVDWTVGITKSYALKAVRAVVQSDRGIRYWKHTREALHLGAVLSATIPGDHSTQDRWNPSYRGHHDGFSFDINQSRWIEDFLNYHYGVCDDVAIADMFFMLSQSRGIEEWADLSWFVDALAHAMQHSTMCVRHSALQVTFRMRRTLASLPVIQPLLPGLYAIVLNNDDTAYPFDEIMMRYLWILYAFTLYHNHIWATNLFQTEHFEQCCKLTLVYSRRSRRSLHPLYLIAIMDILEVRNTQCNFRNSIDQNLCFEILSHAWWTVYFAVDENRARNVEDLTLQVESGWEMLDELLLHLIAFTTRYHNTHSSVMAKWAYNYLPGQVLRGLQQTVPESLAITLMQELISNITTFTMPP</sequence>
<proteinExistence type="predicted"/>
<evidence type="ECO:0000313" key="1">
    <source>
        <dbReference type="EMBL" id="KAH7905146.1"/>
    </source>
</evidence>
<accession>A0ACB7ZW24</accession>
<protein>
    <submittedName>
        <fullName evidence="1">Uncharacterized protein</fullName>
    </submittedName>
</protein>
<dbReference type="Proteomes" id="UP000790377">
    <property type="component" value="Unassembled WGS sequence"/>
</dbReference>
<name>A0ACB7ZW24_9AGAM</name>
<keyword evidence="2" id="KW-1185">Reference proteome</keyword>
<comment type="caution">
    <text evidence="1">The sequence shown here is derived from an EMBL/GenBank/DDBJ whole genome shotgun (WGS) entry which is preliminary data.</text>
</comment>